<name>A0A928VNJ2_9CYAN</name>
<organism evidence="2 3">
    <name type="scientific">Romeriopsis navalis LEGE 11480</name>
    <dbReference type="NCBI Taxonomy" id="2777977"/>
    <lineage>
        <taxon>Bacteria</taxon>
        <taxon>Bacillati</taxon>
        <taxon>Cyanobacteriota</taxon>
        <taxon>Cyanophyceae</taxon>
        <taxon>Leptolyngbyales</taxon>
        <taxon>Leptolyngbyaceae</taxon>
        <taxon>Romeriopsis</taxon>
        <taxon>Romeriopsis navalis</taxon>
    </lineage>
</organism>
<evidence type="ECO:0000313" key="3">
    <source>
        <dbReference type="Proteomes" id="UP000625316"/>
    </source>
</evidence>
<evidence type="ECO:0000256" key="1">
    <source>
        <dbReference type="SAM" id="SignalP"/>
    </source>
</evidence>
<sequence>MSLKAFAAPLALGLAVTGMAMTPAAPATAATRKVPAAFVSGIVNKGLSSSKIHLNSHGSRRGNSYHKAKSSYVNLYGAKKVFTLPEQSFKLLKRRLYIYNVSNVNSRSMKLTPQGRYFDLTIKFESSGPEIKGMCRRKKVFKGWGNCIIGADKGAPDINWKSPSVKVRLVPQAYNGGIILRATKVTVGGQFQANGICRIGRDVCNRFTGYKSRIKGAVASSVKAQINSTSVKRQMATSTKRGLSRLGLPAIKGVSMSGGFIRVRY</sequence>
<dbReference type="AlphaFoldDB" id="A0A928VNJ2"/>
<feature type="signal peptide" evidence="1">
    <location>
        <begin position="1"/>
        <end position="29"/>
    </location>
</feature>
<dbReference type="RefSeq" id="WP_264324589.1">
    <property type="nucleotide sequence ID" value="NZ_JADEXQ010000021.1"/>
</dbReference>
<protein>
    <submittedName>
        <fullName evidence="2">Uncharacterized protein</fullName>
    </submittedName>
</protein>
<proteinExistence type="predicted"/>
<dbReference type="EMBL" id="JADEXQ010000021">
    <property type="protein sequence ID" value="MBE9029770.1"/>
    <property type="molecule type" value="Genomic_DNA"/>
</dbReference>
<keyword evidence="3" id="KW-1185">Reference proteome</keyword>
<dbReference type="Proteomes" id="UP000625316">
    <property type="component" value="Unassembled WGS sequence"/>
</dbReference>
<feature type="chain" id="PRO_5037023125" evidence="1">
    <location>
        <begin position="30"/>
        <end position="265"/>
    </location>
</feature>
<keyword evidence="1" id="KW-0732">Signal</keyword>
<comment type="caution">
    <text evidence="2">The sequence shown here is derived from an EMBL/GenBank/DDBJ whole genome shotgun (WGS) entry which is preliminary data.</text>
</comment>
<accession>A0A928VNJ2</accession>
<reference evidence="2" key="1">
    <citation type="submission" date="2020-10" db="EMBL/GenBank/DDBJ databases">
        <authorList>
            <person name="Castelo-Branco R."/>
            <person name="Eusebio N."/>
            <person name="Adriana R."/>
            <person name="Vieira A."/>
            <person name="Brugerolle De Fraissinette N."/>
            <person name="Rezende De Castro R."/>
            <person name="Schneider M.P."/>
            <person name="Vasconcelos V."/>
            <person name="Leao P.N."/>
        </authorList>
    </citation>
    <scope>NUCLEOTIDE SEQUENCE</scope>
    <source>
        <strain evidence="2">LEGE 11480</strain>
    </source>
</reference>
<evidence type="ECO:0000313" key="2">
    <source>
        <dbReference type="EMBL" id="MBE9029770.1"/>
    </source>
</evidence>
<gene>
    <name evidence="2" type="ORF">IQ266_08525</name>
</gene>